<reference evidence="11" key="1">
    <citation type="submission" date="2021-02" db="EMBL/GenBank/DDBJ databases">
        <authorList>
            <person name="Nowell W R."/>
        </authorList>
    </citation>
    <scope>NUCLEOTIDE SEQUENCE</scope>
</reference>
<dbReference type="GO" id="GO:0004930">
    <property type="term" value="F:G protein-coupled receptor activity"/>
    <property type="evidence" value="ECO:0007669"/>
    <property type="project" value="UniProtKB-KW"/>
</dbReference>
<feature type="transmembrane region" description="Helical" evidence="9">
    <location>
        <begin position="303"/>
        <end position="322"/>
    </location>
</feature>
<dbReference type="AlphaFoldDB" id="A0A814GQQ3"/>
<evidence type="ECO:0000256" key="2">
    <source>
        <dbReference type="ARBA" id="ARBA00022692"/>
    </source>
</evidence>
<dbReference type="GO" id="GO:0005886">
    <property type="term" value="C:plasma membrane"/>
    <property type="evidence" value="ECO:0007669"/>
    <property type="project" value="TreeGrafter"/>
</dbReference>
<keyword evidence="6" id="KW-0675">Receptor</keyword>
<proteinExistence type="predicted"/>
<evidence type="ECO:0000256" key="9">
    <source>
        <dbReference type="SAM" id="Phobius"/>
    </source>
</evidence>
<feature type="transmembrane region" description="Helical" evidence="9">
    <location>
        <begin position="34"/>
        <end position="54"/>
    </location>
</feature>
<dbReference type="InterPro" id="IPR000276">
    <property type="entry name" value="GPCR_Rhodpsn"/>
</dbReference>
<evidence type="ECO:0000256" key="1">
    <source>
        <dbReference type="ARBA" id="ARBA00004141"/>
    </source>
</evidence>
<dbReference type="EMBL" id="CAJOAY010000064">
    <property type="protein sequence ID" value="CAF3516687.1"/>
    <property type="molecule type" value="Genomic_DNA"/>
</dbReference>
<feature type="region of interest" description="Disordered" evidence="8">
    <location>
        <begin position="371"/>
        <end position="400"/>
    </location>
</feature>
<comment type="subcellular location">
    <subcellularLocation>
        <location evidence="1">Membrane</location>
        <topology evidence="1">Multi-pass membrane protein</topology>
    </subcellularLocation>
</comment>
<feature type="transmembrane region" description="Helical" evidence="9">
    <location>
        <begin position="108"/>
        <end position="127"/>
    </location>
</feature>
<dbReference type="PROSITE" id="PS50262">
    <property type="entry name" value="G_PROTEIN_RECEP_F1_2"/>
    <property type="match status" value="1"/>
</dbReference>
<dbReference type="PANTHER" id="PTHR24243:SF230">
    <property type="entry name" value="G-PROTEIN COUPLED RECEPTORS FAMILY 1 PROFILE DOMAIN-CONTAINING PROTEIN"/>
    <property type="match status" value="1"/>
</dbReference>
<keyword evidence="5 9" id="KW-0472">Membrane</keyword>
<evidence type="ECO:0000313" key="11">
    <source>
        <dbReference type="EMBL" id="CAF0999470.1"/>
    </source>
</evidence>
<dbReference type="Pfam" id="PF00001">
    <property type="entry name" value="7tm_1"/>
    <property type="match status" value="1"/>
</dbReference>
<sequence length="575" mass="66841">MNIEHFEYYDLYSPSTSNLSNDTVIKYVIRFHRIYPWLLFPFGFIGSLLTILIFTRKKFQKYGCSILFVAESFMDLILITLNCIRLIIRYSFQSYFLQRSIYICRTYKFITNYFSHCAVWILCVISLERAAVTRRIVWNQNIFSHKHSYCTLIIISTVLFFLNIHYLIFFGSEQRNYRFQNNETEKKLLIMCSSNLIRPPVEPYDHFLTFYFSWMDFIINSLIPFIIILIANATVVYSVCKSHILIKQLGLRQTRSPRDTQLAYILFVSTFLFLLLTFPLRVFSVIEPYLKYKKKYLILSDGIMRFLLYLDHGCGFYFYTFTGELFRRELKKVLYEFLFLIFRRRFSDWTSSDSRRLSELSCSNGASHMIHSQTQQQQQQHESVPLQDSTSSCGGGNSGVKNSLHSLQPQKLSYHTSYHRCVYAKQHPYNSFSSSRTRLNPLIGKQNSDQTGLVKRHSSSCFESQYKTMPVPLNNLVTHDLDRKSDIPDPMSKSQSKEFFKKKQRGQQKKNSIATGGTAISNPGQSKGHHYQVSHGGATSLLGGGEDPAVVVINPHPPTTGHHTKEKRTKICCLL</sequence>
<feature type="transmembrane region" description="Helical" evidence="9">
    <location>
        <begin position="148"/>
        <end position="169"/>
    </location>
</feature>
<evidence type="ECO:0000313" key="12">
    <source>
        <dbReference type="EMBL" id="CAF3516687.1"/>
    </source>
</evidence>
<evidence type="ECO:0000256" key="3">
    <source>
        <dbReference type="ARBA" id="ARBA00022989"/>
    </source>
</evidence>
<keyword evidence="7" id="KW-0807">Transducer</keyword>
<dbReference type="Proteomes" id="UP000663891">
    <property type="component" value="Unassembled WGS sequence"/>
</dbReference>
<dbReference type="OrthoDB" id="10011083at2759"/>
<dbReference type="PANTHER" id="PTHR24243">
    <property type="entry name" value="G-PROTEIN COUPLED RECEPTOR"/>
    <property type="match status" value="1"/>
</dbReference>
<dbReference type="EMBL" id="CAJNON010000123">
    <property type="protein sequence ID" value="CAF0999470.1"/>
    <property type="molecule type" value="Genomic_DNA"/>
</dbReference>
<evidence type="ECO:0000256" key="5">
    <source>
        <dbReference type="ARBA" id="ARBA00023136"/>
    </source>
</evidence>
<evidence type="ECO:0000256" key="8">
    <source>
        <dbReference type="SAM" id="MobiDB-lite"/>
    </source>
</evidence>
<evidence type="ECO:0000256" key="6">
    <source>
        <dbReference type="ARBA" id="ARBA00023170"/>
    </source>
</evidence>
<evidence type="ECO:0000259" key="10">
    <source>
        <dbReference type="PROSITE" id="PS50262"/>
    </source>
</evidence>
<organism evidence="11 13">
    <name type="scientific">Adineta steineri</name>
    <dbReference type="NCBI Taxonomy" id="433720"/>
    <lineage>
        <taxon>Eukaryota</taxon>
        <taxon>Metazoa</taxon>
        <taxon>Spiralia</taxon>
        <taxon>Gnathifera</taxon>
        <taxon>Rotifera</taxon>
        <taxon>Eurotatoria</taxon>
        <taxon>Bdelloidea</taxon>
        <taxon>Adinetida</taxon>
        <taxon>Adinetidae</taxon>
        <taxon>Adineta</taxon>
    </lineage>
</organism>
<dbReference type="Gene3D" id="1.20.1070.10">
    <property type="entry name" value="Rhodopsin 7-helix transmembrane proteins"/>
    <property type="match status" value="1"/>
</dbReference>
<feature type="compositionally biased region" description="Polar residues" evidence="8">
    <location>
        <begin position="511"/>
        <end position="525"/>
    </location>
</feature>
<feature type="transmembrane region" description="Helical" evidence="9">
    <location>
        <begin position="66"/>
        <end position="88"/>
    </location>
</feature>
<evidence type="ECO:0000256" key="7">
    <source>
        <dbReference type="ARBA" id="ARBA00023224"/>
    </source>
</evidence>
<dbReference type="SUPFAM" id="SSF81321">
    <property type="entry name" value="Family A G protein-coupled receptor-like"/>
    <property type="match status" value="1"/>
</dbReference>
<comment type="caution">
    <text evidence="11">The sequence shown here is derived from an EMBL/GenBank/DDBJ whole genome shotgun (WGS) entry which is preliminary data.</text>
</comment>
<dbReference type="InterPro" id="IPR017452">
    <property type="entry name" value="GPCR_Rhodpsn_7TM"/>
</dbReference>
<dbReference type="Proteomes" id="UP000663881">
    <property type="component" value="Unassembled WGS sequence"/>
</dbReference>
<keyword evidence="4" id="KW-0297">G-protein coupled receptor</keyword>
<name>A0A814GQQ3_9BILA</name>
<feature type="domain" description="G-protein coupled receptors family 1 profile" evidence="10">
    <location>
        <begin position="46"/>
        <end position="319"/>
    </location>
</feature>
<keyword evidence="2 9" id="KW-0812">Transmembrane</keyword>
<feature type="transmembrane region" description="Helical" evidence="9">
    <location>
        <begin position="217"/>
        <end position="240"/>
    </location>
</feature>
<keyword evidence="3 9" id="KW-1133">Transmembrane helix</keyword>
<evidence type="ECO:0000313" key="13">
    <source>
        <dbReference type="Proteomes" id="UP000663891"/>
    </source>
</evidence>
<accession>A0A814GQQ3</accession>
<evidence type="ECO:0000256" key="4">
    <source>
        <dbReference type="ARBA" id="ARBA00023040"/>
    </source>
</evidence>
<feature type="transmembrane region" description="Helical" evidence="9">
    <location>
        <begin position="261"/>
        <end position="283"/>
    </location>
</feature>
<protein>
    <recommendedName>
        <fullName evidence="10">G-protein coupled receptors family 1 profile domain-containing protein</fullName>
    </recommendedName>
</protein>
<gene>
    <name evidence="12" type="ORF">OKA104_LOCUS2360</name>
    <name evidence="11" type="ORF">VCS650_LOCUS14644</name>
</gene>
<feature type="region of interest" description="Disordered" evidence="8">
    <location>
        <begin position="483"/>
        <end position="567"/>
    </location>
</feature>